<dbReference type="RefSeq" id="XP_024343421.1">
    <property type="nucleotide sequence ID" value="XM_024484018.1"/>
</dbReference>
<dbReference type="OrthoDB" id="2882365at2759"/>
<protein>
    <submittedName>
        <fullName evidence="2">Uncharacterized protein</fullName>
    </submittedName>
</protein>
<reference evidence="2 3" key="1">
    <citation type="submission" date="2017-04" db="EMBL/GenBank/DDBJ databases">
        <title>Genome Sequence of the Model Brown-Rot Fungus Postia placenta SB12.</title>
        <authorList>
            <consortium name="DOE Joint Genome Institute"/>
            <person name="Gaskell J."/>
            <person name="Kersten P."/>
            <person name="Larrondo L.F."/>
            <person name="Canessa P."/>
            <person name="Martinez D."/>
            <person name="Hibbett D."/>
            <person name="Schmoll M."/>
            <person name="Kubicek C.P."/>
            <person name="Martinez A.T."/>
            <person name="Yadav J."/>
            <person name="Master E."/>
            <person name="Magnuson J.K."/>
            <person name="James T."/>
            <person name="Yaver D."/>
            <person name="Berka R."/>
            <person name="Labutti K."/>
            <person name="Lipzen A."/>
            <person name="Aerts A."/>
            <person name="Barry K."/>
            <person name="Henrissat B."/>
            <person name="Blanchette R."/>
            <person name="Grigoriev I."/>
            <person name="Cullen D."/>
        </authorList>
    </citation>
    <scope>NUCLEOTIDE SEQUENCE [LARGE SCALE GENOMIC DNA]</scope>
    <source>
        <strain evidence="2 3">MAD-698-R-SB12</strain>
    </source>
</reference>
<feature type="signal peptide" evidence="1">
    <location>
        <begin position="1"/>
        <end position="20"/>
    </location>
</feature>
<evidence type="ECO:0000313" key="3">
    <source>
        <dbReference type="Proteomes" id="UP000194127"/>
    </source>
</evidence>
<feature type="chain" id="PRO_5010886739" evidence="1">
    <location>
        <begin position="21"/>
        <end position="140"/>
    </location>
</feature>
<gene>
    <name evidence="2" type="ORF">POSPLADRAFT_1131026</name>
</gene>
<sequence length="140" mass="15696">MRTIQSILLFLAFFATTILADYYARDDSDIGLAARDVWDNDGLFAREDDLYARDWEEHKSHPLVRELVNLLAARGRTCYNNNEKLTAAVKKCEPADSVGILAAHQCANRGGKYYYCHDSTGEGCMKVKTAIGLEHGECFV</sequence>
<keyword evidence="3" id="KW-1185">Reference proteome</keyword>
<keyword evidence="1" id="KW-0732">Signal</keyword>
<dbReference type="EMBL" id="KZ110592">
    <property type="protein sequence ID" value="OSX66627.1"/>
    <property type="molecule type" value="Genomic_DNA"/>
</dbReference>
<organism evidence="2 3">
    <name type="scientific">Postia placenta MAD-698-R-SB12</name>
    <dbReference type="NCBI Taxonomy" id="670580"/>
    <lineage>
        <taxon>Eukaryota</taxon>
        <taxon>Fungi</taxon>
        <taxon>Dikarya</taxon>
        <taxon>Basidiomycota</taxon>
        <taxon>Agaricomycotina</taxon>
        <taxon>Agaricomycetes</taxon>
        <taxon>Polyporales</taxon>
        <taxon>Adustoporiaceae</taxon>
        <taxon>Rhodonia</taxon>
    </lineage>
</organism>
<dbReference type="Proteomes" id="UP000194127">
    <property type="component" value="Unassembled WGS sequence"/>
</dbReference>
<accession>A0A1X6NDA5</accession>
<name>A0A1X6NDA5_9APHY</name>
<proteinExistence type="predicted"/>
<evidence type="ECO:0000256" key="1">
    <source>
        <dbReference type="SAM" id="SignalP"/>
    </source>
</evidence>
<dbReference type="GeneID" id="36328967"/>
<dbReference type="AlphaFoldDB" id="A0A1X6NDA5"/>
<evidence type="ECO:0000313" key="2">
    <source>
        <dbReference type="EMBL" id="OSX66627.1"/>
    </source>
</evidence>